<dbReference type="EMBL" id="BART01030913">
    <property type="protein sequence ID" value="GAH08641.1"/>
    <property type="molecule type" value="Genomic_DNA"/>
</dbReference>
<name>X1CJS4_9ZZZZ</name>
<reference evidence="1" key="1">
    <citation type="journal article" date="2014" name="Front. Microbiol.">
        <title>High frequency of phylogenetically diverse reductive dehalogenase-homologous genes in deep subseafloor sedimentary metagenomes.</title>
        <authorList>
            <person name="Kawai M."/>
            <person name="Futagami T."/>
            <person name="Toyoda A."/>
            <person name="Takaki Y."/>
            <person name="Nishi S."/>
            <person name="Hori S."/>
            <person name="Arai W."/>
            <person name="Tsubouchi T."/>
            <person name="Morono Y."/>
            <person name="Uchiyama I."/>
            <person name="Ito T."/>
            <person name="Fujiyama A."/>
            <person name="Inagaki F."/>
            <person name="Takami H."/>
        </authorList>
    </citation>
    <scope>NUCLEOTIDE SEQUENCE</scope>
    <source>
        <strain evidence="1">Expedition CK06-06</strain>
    </source>
</reference>
<sequence length="110" mass="12541">ILNLPSKQKPFNPCQFVNFLLNDPKNKNHPGAIDQVLKYLIENWKDTEVPWGRAINILKTSNGNWNEKDHIINHEKLKKSWNEFVVGSLLKSHIENIGQKITESGGVVNG</sequence>
<proteinExistence type="predicted"/>
<dbReference type="AlphaFoldDB" id="X1CJS4"/>
<feature type="non-terminal residue" evidence="1">
    <location>
        <position position="1"/>
    </location>
</feature>
<organism evidence="1">
    <name type="scientific">marine sediment metagenome</name>
    <dbReference type="NCBI Taxonomy" id="412755"/>
    <lineage>
        <taxon>unclassified sequences</taxon>
        <taxon>metagenomes</taxon>
        <taxon>ecological metagenomes</taxon>
    </lineage>
</organism>
<accession>X1CJS4</accession>
<comment type="caution">
    <text evidence="1">The sequence shown here is derived from an EMBL/GenBank/DDBJ whole genome shotgun (WGS) entry which is preliminary data.</text>
</comment>
<gene>
    <name evidence="1" type="ORF">S01H4_53827</name>
</gene>
<evidence type="ECO:0000313" key="1">
    <source>
        <dbReference type="EMBL" id="GAH08641.1"/>
    </source>
</evidence>
<protein>
    <submittedName>
        <fullName evidence="1">Uncharacterized protein</fullName>
    </submittedName>
</protein>